<dbReference type="PROSITE" id="PS51257">
    <property type="entry name" value="PROKAR_LIPOPROTEIN"/>
    <property type="match status" value="1"/>
</dbReference>
<sequence length="148" mass="15652">MIQKRVATLAVVCMVAAIAAACSAGCLVRDGGPAKQSVEGPEFHQMTEGYDDRVVFKVIPRSDTPGTYVVNYSILQNGTTVETRSKAVYENISDAAPIVFVADRSADDAVALVIEVMSTDGTVLHTSTTSVGPVRSDLPTTPLRPVPQ</sequence>
<feature type="region of interest" description="Disordered" evidence="1">
    <location>
        <begin position="126"/>
        <end position="148"/>
    </location>
</feature>
<comment type="caution">
    <text evidence="2">The sequence shown here is derived from an EMBL/GenBank/DDBJ whole genome shotgun (WGS) entry which is preliminary data.</text>
</comment>
<dbReference type="EMBL" id="VCYH01000004">
    <property type="protein sequence ID" value="MDN7024581.1"/>
    <property type="molecule type" value="Genomic_DNA"/>
</dbReference>
<organism evidence="2 3">
    <name type="scientific">Methanoculleus frigidifontis</name>
    <dbReference type="NCBI Taxonomy" id="2584085"/>
    <lineage>
        <taxon>Archaea</taxon>
        <taxon>Methanobacteriati</taxon>
        <taxon>Methanobacteriota</taxon>
        <taxon>Stenosarchaea group</taxon>
        <taxon>Methanomicrobia</taxon>
        <taxon>Methanomicrobiales</taxon>
        <taxon>Methanomicrobiaceae</taxon>
        <taxon>Methanoculleus</taxon>
    </lineage>
</organism>
<evidence type="ECO:0008006" key="4">
    <source>
        <dbReference type="Google" id="ProtNLM"/>
    </source>
</evidence>
<protein>
    <recommendedName>
        <fullName evidence="4">Lipoprotein</fullName>
    </recommendedName>
</protein>
<name>A0ABT8M9G3_9EURY</name>
<evidence type="ECO:0000256" key="1">
    <source>
        <dbReference type="SAM" id="MobiDB-lite"/>
    </source>
</evidence>
<dbReference type="RefSeq" id="WP_301663700.1">
    <property type="nucleotide sequence ID" value="NZ_VCYH01000004.1"/>
</dbReference>
<accession>A0ABT8M9G3</accession>
<reference evidence="2" key="1">
    <citation type="submission" date="2019-05" db="EMBL/GenBank/DDBJ databases">
        <title>Methanoculleus sp. FWC-SCC1, a methanogenic archaeon isolated from deep marine cold seep.</title>
        <authorList>
            <person name="Chen Y.-W."/>
            <person name="Chen S.-C."/>
            <person name="Teng N.-H."/>
            <person name="Lai M.-C."/>
        </authorList>
    </citation>
    <scope>NUCLEOTIDE SEQUENCE</scope>
    <source>
        <strain evidence="2">FWC-SCC1</strain>
    </source>
</reference>
<evidence type="ECO:0000313" key="3">
    <source>
        <dbReference type="Proteomes" id="UP001168338"/>
    </source>
</evidence>
<gene>
    <name evidence="2" type="ORF">FGU65_06720</name>
</gene>
<dbReference type="Proteomes" id="UP001168338">
    <property type="component" value="Unassembled WGS sequence"/>
</dbReference>
<proteinExistence type="predicted"/>
<evidence type="ECO:0000313" key="2">
    <source>
        <dbReference type="EMBL" id="MDN7024581.1"/>
    </source>
</evidence>
<keyword evidence="3" id="KW-1185">Reference proteome</keyword>